<dbReference type="InterPro" id="IPR050140">
    <property type="entry name" value="SRY-related_HMG-box_TF-like"/>
</dbReference>
<proteinExistence type="predicted"/>
<dbReference type="PANTHER" id="PTHR10270:SF161">
    <property type="entry name" value="SEX-DETERMINING REGION Y PROTEIN"/>
    <property type="match status" value="1"/>
</dbReference>
<gene>
    <name evidence="6" type="ORF">EV702DRAFT_279282</name>
</gene>
<dbReference type="EMBL" id="JABBWD010000021">
    <property type="protein sequence ID" value="KAG1777412.1"/>
    <property type="molecule type" value="Genomic_DNA"/>
</dbReference>
<evidence type="ECO:0000256" key="2">
    <source>
        <dbReference type="ARBA" id="ARBA00023163"/>
    </source>
</evidence>
<evidence type="ECO:0000259" key="5">
    <source>
        <dbReference type="PROSITE" id="PS50118"/>
    </source>
</evidence>
<dbReference type="InterPro" id="IPR009071">
    <property type="entry name" value="HMG_box_dom"/>
</dbReference>
<evidence type="ECO:0000313" key="6">
    <source>
        <dbReference type="EMBL" id="KAG1777412.1"/>
    </source>
</evidence>
<accession>A0A9P6ZVF8</accession>
<dbReference type="Proteomes" id="UP000714275">
    <property type="component" value="Unassembled WGS sequence"/>
</dbReference>
<feature type="DNA-binding region" description="HMG box" evidence="3">
    <location>
        <begin position="94"/>
        <end position="162"/>
    </location>
</feature>
<dbReference type="GO" id="GO:0001228">
    <property type="term" value="F:DNA-binding transcription activator activity, RNA polymerase II-specific"/>
    <property type="evidence" value="ECO:0007669"/>
    <property type="project" value="TreeGrafter"/>
</dbReference>
<name>A0A9P6ZVF8_9AGAM</name>
<feature type="domain" description="HMG box" evidence="5">
    <location>
        <begin position="94"/>
        <end position="162"/>
    </location>
</feature>
<evidence type="ECO:0000256" key="4">
    <source>
        <dbReference type="SAM" id="MobiDB-lite"/>
    </source>
</evidence>
<evidence type="ECO:0000313" key="7">
    <source>
        <dbReference type="Proteomes" id="UP000714275"/>
    </source>
</evidence>
<keyword evidence="1 3" id="KW-0238">DNA-binding</keyword>
<evidence type="ECO:0000256" key="1">
    <source>
        <dbReference type="ARBA" id="ARBA00023125"/>
    </source>
</evidence>
<dbReference type="GO" id="GO:0030154">
    <property type="term" value="P:cell differentiation"/>
    <property type="evidence" value="ECO:0007669"/>
    <property type="project" value="TreeGrafter"/>
</dbReference>
<comment type="caution">
    <text evidence="6">The sequence shown here is derived from an EMBL/GenBank/DDBJ whole genome shotgun (WGS) entry which is preliminary data.</text>
</comment>
<sequence length="477" mass="53124">MPNVRNVVRRSRRLSHQSPIAAEDYVYEDSYFAQSGYSSARTVGIPSVHTTPPSPVGTTITASHISSSLSPVLSHLLSFPNRSSHSRKKEEGHIPRPPNAFIVFRSCLWSNEDFRSLESDHRNVSRIAGERWRNLSDDEKEPFVQMAKEAKALHAKMYPNYKYSPSHRTVGGPKRKGRRNSDEERTKCDMIATLLQKGVEGSALAHAMAHVKSEDEDEIEPTPIIPPQAPIVTPRALPPVQSRERRSRKLAARPRVTRPTTTQRRTARPDLAATSASPFPLASASREAAPPPEQFNGTPELLYPADMLDEFVPTDEIPPLSLDVVCGMKVAEQESSDIFYSGIKPAAGLFYFGAELDVMPFNDSCFLDSSLQLPPTPPLIENNDSPLSSDYASPLLTPPRSPIIFTNPWTTFLTPCSPDNELDEFFVPSMDSVSSSFPSLYSTFKDDDITRFTLEGIDPITKDVQSEINLDDWIHFN</sequence>
<feature type="region of interest" description="Disordered" evidence="4">
    <location>
        <begin position="214"/>
        <end position="298"/>
    </location>
</feature>
<feature type="region of interest" description="Disordered" evidence="4">
    <location>
        <begin position="161"/>
        <end position="185"/>
    </location>
</feature>
<keyword evidence="7" id="KW-1185">Reference proteome</keyword>
<dbReference type="CDD" id="cd01389">
    <property type="entry name" value="HMG-box_ROX1-like"/>
    <property type="match status" value="1"/>
</dbReference>
<reference evidence="6" key="1">
    <citation type="journal article" date="2020" name="New Phytol.">
        <title>Comparative genomics reveals dynamic genome evolution in host specialist ectomycorrhizal fungi.</title>
        <authorList>
            <person name="Lofgren L.A."/>
            <person name="Nguyen N.H."/>
            <person name="Vilgalys R."/>
            <person name="Ruytinx J."/>
            <person name="Liao H.L."/>
            <person name="Branco S."/>
            <person name="Kuo A."/>
            <person name="LaButti K."/>
            <person name="Lipzen A."/>
            <person name="Andreopoulos W."/>
            <person name="Pangilinan J."/>
            <person name="Riley R."/>
            <person name="Hundley H."/>
            <person name="Na H."/>
            <person name="Barry K."/>
            <person name="Grigoriev I.V."/>
            <person name="Stajich J.E."/>
            <person name="Kennedy P.G."/>
        </authorList>
    </citation>
    <scope>NUCLEOTIDE SEQUENCE</scope>
    <source>
        <strain evidence="6">DOB743</strain>
    </source>
</reference>
<evidence type="ECO:0000256" key="3">
    <source>
        <dbReference type="PROSITE-ProRule" id="PRU00267"/>
    </source>
</evidence>
<dbReference type="InterPro" id="IPR036910">
    <property type="entry name" value="HMG_box_dom_sf"/>
</dbReference>
<protein>
    <recommendedName>
        <fullName evidence="5">HMG box domain-containing protein</fullName>
    </recommendedName>
</protein>
<dbReference type="OrthoDB" id="6247875at2759"/>
<dbReference type="SMART" id="SM00398">
    <property type="entry name" value="HMG"/>
    <property type="match status" value="1"/>
</dbReference>
<dbReference type="GO" id="GO:0000978">
    <property type="term" value="F:RNA polymerase II cis-regulatory region sequence-specific DNA binding"/>
    <property type="evidence" value="ECO:0007669"/>
    <property type="project" value="TreeGrafter"/>
</dbReference>
<dbReference type="Gene3D" id="1.10.30.10">
    <property type="entry name" value="High mobility group box domain"/>
    <property type="match status" value="1"/>
</dbReference>
<dbReference type="SUPFAM" id="SSF47095">
    <property type="entry name" value="HMG-box"/>
    <property type="match status" value="1"/>
</dbReference>
<dbReference type="PANTHER" id="PTHR10270">
    <property type="entry name" value="SOX TRANSCRIPTION FACTOR"/>
    <property type="match status" value="1"/>
</dbReference>
<dbReference type="Pfam" id="PF00505">
    <property type="entry name" value="HMG_box"/>
    <property type="match status" value="1"/>
</dbReference>
<dbReference type="PROSITE" id="PS50118">
    <property type="entry name" value="HMG_BOX_2"/>
    <property type="match status" value="1"/>
</dbReference>
<dbReference type="AlphaFoldDB" id="A0A9P6ZVF8"/>
<keyword evidence="2" id="KW-0804">Transcription</keyword>
<dbReference type="GO" id="GO:0005634">
    <property type="term" value="C:nucleus"/>
    <property type="evidence" value="ECO:0007669"/>
    <property type="project" value="UniProtKB-UniRule"/>
</dbReference>
<keyword evidence="3" id="KW-0539">Nucleus</keyword>
<feature type="compositionally biased region" description="Basic residues" evidence="4">
    <location>
        <begin position="245"/>
        <end position="256"/>
    </location>
</feature>
<organism evidence="6 7">
    <name type="scientific">Suillus placidus</name>
    <dbReference type="NCBI Taxonomy" id="48579"/>
    <lineage>
        <taxon>Eukaryota</taxon>
        <taxon>Fungi</taxon>
        <taxon>Dikarya</taxon>
        <taxon>Basidiomycota</taxon>
        <taxon>Agaricomycotina</taxon>
        <taxon>Agaricomycetes</taxon>
        <taxon>Agaricomycetidae</taxon>
        <taxon>Boletales</taxon>
        <taxon>Suillineae</taxon>
        <taxon>Suillaceae</taxon>
        <taxon>Suillus</taxon>
    </lineage>
</organism>